<reference evidence="2" key="3">
    <citation type="submission" date="2018-08" db="UniProtKB">
        <authorList>
            <consortium name="EnsemblPlants"/>
        </authorList>
    </citation>
    <scope>IDENTIFICATION</scope>
    <source>
        <strain evidence="2">cv. Bd21</strain>
    </source>
</reference>
<accession>A0A0Q3KRK2</accession>
<dbReference type="AlphaFoldDB" id="A0A0Q3KRK2"/>
<dbReference type="Proteomes" id="UP000008810">
    <property type="component" value="Chromosome 1"/>
</dbReference>
<proteinExistence type="predicted"/>
<name>A0A0Q3KRK2_BRADI</name>
<evidence type="ECO:0000313" key="3">
    <source>
        <dbReference type="Proteomes" id="UP000008810"/>
    </source>
</evidence>
<organism evidence="1">
    <name type="scientific">Brachypodium distachyon</name>
    <name type="common">Purple false brome</name>
    <name type="synonym">Trachynia distachya</name>
    <dbReference type="NCBI Taxonomy" id="15368"/>
    <lineage>
        <taxon>Eukaryota</taxon>
        <taxon>Viridiplantae</taxon>
        <taxon>Streptophyta</taxon>
        <taxon>Embryophyta</taxon>
        <taxon>Tracheophyta</taxon>
        <taxon>Spermatophyta</taxon>
        <taxon>Magnoliopsida</taxon>
        <taxon>Liliopsida</taxon>
        <taxon>Poales</taxon>
        <taxon>Poaceae</taxon>
        <taxon>BOP clade</taxon>
        <taxon>Pooideae</taxon>
        <taxon>Stipodae</taxon>
        <taxon>Brachypodieae</taxon>
        <taxon>Brachypodium</taxon>
    </lineage>
</organism>
<dbReference type="Gramene" id="KQK13673">
    <property type="protein sequence ID" value="KQK13673"/>
    <property type="gene ID" value="BRADI_1g11757v3"/>
</dbReference>
<evidence type="ECO:0000313" key="1">
    <source>
        <dbReference type="EMBL" id="KQK13673.2"/>
    </source>
</evidence>
<gene>
    <name evidence="1" type="ORF">BRADI_1g11757v3</name>
</gene>
<dbReference type="InParanoid" id="A0A0Q3KRK2"/>
<reference evidence="1 2" key="1">
    <citation type="journal article" date="2010" name="Nature">
        <title>Genome sequencing and analysis of the model grass Brachypodium distachyon.</title>
        <authorList>
            <consortium name="International Brachypodium Initiative"/>
        </authorList>
    </citation>
    <scope>NUCLEOTIDE SEQUENCE [LARGE SCALE GENOMIC DNA]</scope>
    <source>
        <strain evidence="1 2">Bd21</strain>
    </source>
</reference>
<evidence type="ECO:0000313" key="2">
    <source>
        <dbReference type="EnsemblPlants" id="KQK13673"/>
    </source>
</evidence>
<protein>
    <submittedName>
        <fullName evidence="1 2">Uncharacterized protein</fullName>
    </submittedName>
</protein>
<keyword evidence="3" id="KW-1185">Reference proteome</keyword>
<reference evidence="1" key="2">
    <citation type="submission" date="2017-06" db="EMBL/GenBank/DDBJ databases">
        <title>WGS assembly of Brachypodium distachyon.</title>
        <authorList>
            <consortium name="The International Brachypodium Initiative"/>
            <person name="Lucas S."/>
            <person name="Harmon-Smith M."/>
            <person name="Lail K."/>
            <person name="Tice H."/>
            <person name="Grimwood J."/>
            <person name="Bruce D."/>
            <person name="Barry K."/>
            <person name="Shu S."/>
            <person name="Lindquist E."/>
            <person name="Wang M."/>
            <person name="Pitluck S."/>
            <person name="Vogel J.P."/>
            <person name="Garvin D.F."/>
            <person name="Mockler T.C."/>
            <person name="Schmutz J."/>
            <person name="Rokhsar D."/>
            <person name="Bevan M.W."/>
        </authorList>
    </citation>
    <scope>NUCLEOTIDE SEQUENCE</scope>
    <source>
        <strain evidence="1">Bd21</strain>
    </source>
</reference>
<sequence length="144" mass="14872">MCRVPAGGAEEVTPVWILRAAVSSSVSGAPVELCHGSVLLLVLLAIRSCGARQTLAGVREAAAPGVVACEGARGGVQDGALMEQDGGSPEPRTDDFPTAQGLLPIQDMSGGVAAARHRHVLSVVHEAGIQKNLLVILSLFWIFL</sequence>
<dbReference type="EMBL" id="CM000880">
    <property type="protein sequence ID" value="KQK13673.2"/>
    <property type="molecule type" value="Genomic_DNA"/>
</dbReference>
<dbReference type="EnsemblPlants" id="KQK13673">
    <property type="protein sequence ID" value="KQK13673"/>
    <property type="gene ID" value="BRADI_1g11757v3"/>
</dbReference>